<feature type="region of interest" description="Disordered" evidence="5">
    <location>
        <begin position="197"/>
        <end position="227"/>
    </location>
</feature>
<evidence type="ECO:0000313" key="8">
    <source>
        <dbReference type="Proteomes" id="UP001595824"/>
    </source>
</evidence>
<dbReference type="Pfam" id="PF00440">
    <property type="entry name" value="TetR_N"/>
    <property type="match status" value="1"/>
</dbReference>
<organism evidence="7 8">
    <name type="scientific">Streptomyces andamanensis</name>
    <dbReference type="NCBI Taxonomy" id="1565035"/>
    <lineage>
        <taxon>Bacteria</taxon>
        <taxon>Bacillati</taxon>
        <taxon>Actinomycetota</taxon>
        <taxon>Actinomycetes</taxon>
        <taxon>Kitasatosporales</taxon>
        <taxon>Streptomycetaceae</taxon>
        <taxon>Streptomyces</taxon>
    </lineage>
</organism>
<comment type="caution">
    <text evidence="7">The sequence shown here is derived from an EMBL/GenBank/DDBJ whole genome shotgun (WGS) entry which is preliminary data.</text>
</comment>
<reference evidence="8" key="1">
    <citation type="journal article" date="2019" name="Int. J. Syst. Evol. Microbiol.">
        <title>The Global Catalogue of Microorganisms (GCM) 10K type strain sequencing project: providing services to taxonomists for standard genome sequencing and annotation.</title>
        <authorList>
            <consortium name="The Broad Institute Genomics Platform"/>
            <consortium name="The Broad Institute Genome Sequencing Center for Infectious Disease"/>
            <person name="Wu L."/>
            <person name="Ma J."/>
        </authorList>
    </citation>
    <scope>NUCLEOTIDE SEQUENCE [LARGE SCALE GENOMIC DNA]</scope>
    <source>
        <strain evidence="8">PCU 347</strain>
    </source>
</reference>
<proteinExistence type="predicted"/>
<accession>A0ABV8TJU7</accession>
<dbReference type="SUPFAM" id="SSF46689">
    <property type="entry name" value="Homeodomain-like"/>
    <property type="match status" value="1"/>
</dbReference>
<dbReference type="RefSeq" id="WP_381742080.1">
    <property type="nucleotide sequence ID" value="NZ_JBHSDP010000024.1"/>
</dbReference>
<evidence type="ECO:0000256" key="2">
    <source>
        <dbReference type="ARBA" id="ARBA00023125"/>
    </source>
</evidence>
<dbReference type="EMBL" id="JBHSDP010000024">
    <property type="protein sequence ID" value="MFC4330970.1"/>
    <property type="molecule type" value="Genomic_DNA"/>
</dbReference>
<name>A0ABV8TJU7_9ACTN</name>
<dbReference type="PANTHER" id="PTHR30055:SF234">
    <property type="entry name" value="HTH-TYPE TRANSCRIPTIONAL REGULATOR BETI"/>
    <property type="match status" value="1"/>
</dbReference>
<dbReference type="Proteomes" id="UP001595824">
    <property type="component" value="Unassembled WGS sequence"/>
</dbReference>
<sequence>MVKQERALRTRSALLQAAAEAFDEQGYDGASFTQMCKRVGISMGALTYHFSTKDDLVAAIQEQGRETTRAVVERTVSAAAPPLRTAVDLTLAVTDLLSADAAVRATARLSRERPALEPAWQSLWARPLRDLIHRAEGRGLRPGTDPDTVATLAVHLVTGAEAGIRHARQTQGLQTPRATRELARIWQLILRGAATGPGAESAAVPCPDPAPPAVRDERPPDGVENAP</sequence>
<dbReference type="InterPro" id="IPR050109">
    <property type="entry name" value="HTH-type_TetR-like_transc_reg"/>
</dbReference>
<evidence type="ECO:0000259" key="6">
    <source>
        <dbReference type="PROSITE" id="PS50977"/>
    </source>
</evidence>
<dbReference type="InterPro" id="IPR036271">
    <property type="entry name" value="Tet_transcr_reg_TetR-rel_C_sf"/>
</dbReference>
<keyword evidence="1" id="KW-0805">Transcription regulation</keyword>
<dbReference type="Gene3D" id="1.10.357.10">
    <property type="entry name" value="Tetracycline Repressor, domain 2"/>
    <property type="match status" value="1"/>
</dbReference>
<protein>
    <submittedName>
        <fullName evidence="7">TetR family transcriptional regulator</fullName>
    </submittedName>
</protein>
<dbReference type="InterPro" id="IPR009057">
    <property type="entry name" value="Homeodomain-like_sf"/>
</dbReference>
<evidence type="ECO:0000256" key="5">
    <source>
        <dbReference type="SAM" id="MobiDB-lite"/>
    </source>
</evidence>
<keyword evidence="8" id="KW-1185">Reference proteome</keyword>
<keyword evidence="3" id="KW-0804">Transcription</keyword>
<dbReference type="PROSITE" id="PS50977">
    <property type="entry name" value="HTH_TETR_2"/>
    <property type="match status" value="1"/>
</dbReference>
<feature type="domain" description="HTH tetR-type" evidence="6">
    <location>
        <begin position="8"/>
        <end position="68"/>
    </location>
</feature>
<evidence type="ECO:0000256" key="3">
    <source>
        <dbReference type="ARBA" id="ARBA00023163"/>
    </source>
</evidence>
<dbReference type="SUPFAM" id="SSF48498">
    <property type="entry name" value="Tetracyclin repressor-like, C-terminal domain"/>
    <property type="match status" value="1"/>
</dbReference>
<feature type="DNA-binding region" description="H-T-H motif" evidence="4">
    <location>
        <begin position="31"/>
        <end position="50"/>
    </location>
</feature>
<dbReference type="PANTHER" id="PTHR30055">
    <property type="entry name" value="HTH-TYPE TRANSCRIPTIONAL REGULATOR RUTR"/>
    <property type="match status" value="1"/>
</dbReference>
<dbReference type="InterPro" id="IPR001647">
    <property type="entry name" value="HTH_TetR"/>
</dbReference>
<dbReference type="PRINTS" id="PR00455">
    <property type="entry name" value="HTHTETR"/>
</dbReference>
<evidence type="ECO:0000256" key="4">
    <source>
        <dbReference type="PROSITE-ProRule" id="PRU00335"/>
    </source>
</evidence>
<evidence type="ECO:0000313" key="7">
    <source>
        <dbReference type="EMBL" id="MFC4330970.1"/>
    </source>
</evidence>
<evidence type="ECO:0000256" key="1">
    <source>
        <dbReference type="ARBA" id="ARBA00023015"/>
    </source>
</evidence>
<keyword evidence="2 4" id="KW-0238">DNA-binding</keyword>
<gene>
    <name evidence="7" type="ORF">ACFPC0_24925</name>
</gene>